<evidence type="ECO:0000313" key="7">
    <source>
        <dbReference type="Proteomes" id="UP000435112"/>
    </source>
</evidence>
<dbReference type="EMBL" id="QXFT01006134">
    <property type="protein sequence ID" value="KAE9269989.1"/>
    <property type="molecule type" value="Genomic_DNA"/>
</dbReference>
<dbReference type="Proteomes" id="UP000429607">
    <property type="component" value="Unassembled WGS sequence"/>
</dbReference>
<dbReference type="InterPro" id="IPR036291">
    <property type="entry name" value="NAD(P)-bd_dom_sf"/>
</dbReference>
<comment type="caution">
    <text evidence="3">The sequence shown here is derived from an EMBL/GenBank/DDBJ whole genome shotgun (WGS) entry which is preliminary data.</text>
</comment>
<dbReference type="AlphaFoldDB" id="A0A6A3GYN2"/>
<dbReference type="Proteomes" id="UP000435112">
    <property type="component" value="Unassembled WGS sequence"/>
</dbReference>
<name>A0A6A3GYN2_9STRA</name>
<reference evidence="5 7" key="1">
    <citation type="submission" date="2018-09" db="EMBL/GenBank/DDBJ databases">
        <title>Genomic investigation of the strawberry pathogen Phytophthora fragariae indicates pathogenicity is determined by transcriptional variation in three key races.</title>
        <authorList>
            <person name="Adams T.M."/>
            <person name="Armitage A.D."/>
            <person name="Sobczyk M.K."/>
            <person name="Bates H.J."/>
            <person name="Dunwell J.M."/>
            <person name="Nellist C.F."/>
            <person name="Harrison R.J."/>
        </authorList>
    </citation>
    <scope>NUCLEOTIDE SEQUENCE [LARGE SCALE GENOMIC DNA]</scope>
    <source>
        <strain evidence="2 5">SCRP249</strain>
        <strain evidence="3 7">SCRP324</strain>
        <strain evidence="4 6">SCRP333</strain>
    </source>
</reference>
<evidence type="ECO:0000313" key="4">
    <source>
        <dbReference type="EMBL" id="KAE9269989.1"/>
    </source>
</evidence>
<dbReference type="SUPFAM" id="SSF51735">
    <property type="entry name" value="NAD(P)-binding Rossmann-fold domains"/>
    <property type="match status" value="1"/>
</dbReference>
<feature type="region of interest" description="Disordered" evidence="1">
    <location>
        <begin position="108"/>
        <end position="140"/>
    </location>
</feature>
<protein>
    <submittedName>
        <fullName evidence="3">Uncharacterized protein</fullName>
    </submittedName>
</protein>
<proteinExistence type="predicted"/>
<gene>
    <name evidence="2" type="ORF">PR001_g29859</name>
    <name evidence="3" type="ORF">PR002_g29729</name>
    <name evidence="4" type="ORF">PR003_g30977</name>
</gene>
<evidence type="ECO:0000313" key="5">
    <source>
        <dbReference type="Proteomes" id="UP000429607"/>
    </source>
</evidence>
<organism evidence="3 7">
    <name type="scientific">Phytophthora rubi</name>
    <dbReference type="NCBI Taxonomy" id="129364"/>
    <lineage>
        <taxon>Eukaryota</taxon>
        <taxon>Sar</taxon>
        <taxon>Stramenopiles</taxon>
        <taxon>Oomycota</taxon>
        <taxon>Peronosporomycetes</taxon>
        <taxon>Peronosporales</taxon>
        <taxon>Peronosporaceae</taxon>
        <taxon>Phytophthora</taxon>
    </lineage>
</organism>
<evidence type="ECO:0000313" key="2">
    <source>
        <dbReference type="EMBL" id="KAE8961993.1"/>
    </source>
</evidence>
<accession>A0A6A3GYN2</accession>
<dbReference type="Proteomes" id="UP000434957">
    <property type="component" value="Unassembled WGS sequence"/>
</dbReference>
<sequence length="140" mass="15567">MMLCRTRHTRRCVLCRRAPVPLAGPTSWQALVSYGKSQKERRVLVFGSSSGTGWIAEALGAEWSDVRAERLDDQVYDSSVEFESWNDGMQKELKEPVGIFATFGVTDKPIDPPIGAGSTRPSTCQPPRPNRLGHPPFQHN</sequence>
<dbReference type="EMBL" id="QXFV01006256">
    <property type="protein sequence ID" value="KAE8961993.1"/>
    <property type="molecule type" value="Genomic_DNA"/>
</dbReference>
<keyword evidence="6" id="KW-1185">Reference proteome</keyword>
<dbReference type="Gene3D" id="3.40.50.720">
    <property type="entry name" value="NAD(P)-binding Rossmann-like Domain"/>
    <property type="match status" value="1"/>
</dbReference>
<dbReference type="EMBL" id="QXFU01006105">
    <property type="protein sequence ID" value="KAE8962003.1"/>
    <property type="molecule type" value="Genomic_DNA"/>
</dbReference>
<evidence type="ECO:0000256" key="1">
    <source>
        <dbReference type="SAM" id="MobiDB-lite"/>
    </source>
</evidence>
<evidence type="ECO:0000313" key="3">
    <source>
        <dbReference type="EMBL" id="KAE8962003.1"/>
    </source>
</evidence>
<dbReference type="OrthoDB" id="201656at2759"/>
<evidence type="ECO:0000313" key="6">
    <source>
        <dbReference type="Proteomes" id="UP000434957"/>
    </source>
</evidence>